<protein>
    <submittedName>
        <fullName evidence="1">Uncharacterized protein</fullName>
    </submittedName>
</protein>
<dbReference type="EMBL" id="MIPY01000008">
    <property type="protein sequence ID" value="OES33068.1"/>
    <property type="molecule type" value="Genomic_DNA"/>
</dbReference>
<evidence type="ECO:0000313" key="1">
    <source>
        <dbReference type="EMBL" id="OES33068.1"/>
    </source>
</evidence>
<sequence length="56" mass="5922">MGINAWLLKVTGSTEQNARGAASDVGLEFEAVVSCANATVGKRVAETSMAQVFFMR</sequence>
<accession>A0AB36FVS6</accession>
<reference evidence="1 2" key="1">
    <citation type="submission" date="2016-09" db="EMBL/GenBank/DDBJ databases">
        <title>Draft Genome Sequence of four Alteromonas macleodii strains isolated from copper coupons and grown long-term at elevated copper levels.</title>
        <authorList>
            <person name="Cusick K."/>
            <person name="Dale J."/>
            <person name="Little B."/>
            <person name="Biffinger J."/>
        </authorList>
    </citation>
    <scope>NUCLEOTIDE SEQUENCE [LARGE SCALE GENOMIC DNA]</scope>
    <source>
        <strain evidence="1 2">KCP01</strain>
    </source>
</reference>
<comment type="caution">
    <text evidence="1">The sequence shown here is derived from an EMBL/GenBank/DDBJ whole genome shotgun (WGS) entry which is preliminary data.</text>
</comment>
<gene>
    <name evidence="1" type="ORF">BFV95_0722</name>
</gene>
<evidence type="ECO:0000313" key="2">
    <source>
        <dbReference type="Proteomes" id="UP000095392"/>
    </source>
</evidence>
<keyword evidence="2" id="KW-1185">Reference proteome</keyword>
<name>A0AB36FVS6_ALTMA</name>
<proteinExistence type="predicted"/>
<dbReference type="AlphaFoldDB" id="A0AB36FVS6"/>
<organism evidence="1 2">
    <name type="scientific">Alteromonas macleodii</name>
    <name type="common">Pseudoalteromonas macleodii</name>
    <dbReference type="NCBI Taxonomy" id="28108"/>
    <lineage>
        <taxon>Bacteria</taxon>
        <taxon>Pseudomonadati</taxon>
        <taxon>Pseudomonadota</taxon>
        <taxon>Gammaproteobacteria</taxon>
        <taxon>Alteromonadales</taxon>
        <taxon>Alteromonadaceae</taxon>
        <taxon>Alteromonas/Salinimonas group</taxon>
        <taxon>Alteromonas</taxon>
    </lineage>
</organism>
<dbReference type="Proteomes" id="UP000095392">
    <property type="component" value="Unassembled WGS sequence"/>
</dbReference>